<dbReference type="Proteomes" id="UP000011668">
    <property type="component" value="Unassembled WGS sequence"/>
</dbReference>
<dbReference type="AlphaFoldDB" id="L8WT98"/>
<name>L8WT98_THACA</name>
<keyword evidence="2" id="KW-1185">Reference proteome</keyword>
<accession>L8WT98</accession>
<reference evidence="1 2" key="1">
    <citation type="journal article" date="2013" name="Nat. Commun.">
        <title>The evolution and pathogenic mechanisms of the rice sheath blight pathogen.</title>
        <authorList>
            <person name="Zheng A."/>
            <person name="Lin R."/>
            <person name="Xu L."/>
            <person name="Qin P."/>
            <person name="Tang C."/>
            <person name="Ai P."/>
            <person name="Zhang D."/>
            <person name="Liu Y."/>
            <person name="Sun Z."/>
            <person name="Feng H."/>
            <person name="Wang Y."/>
            <person name="Chen Y."/>
            <person name="Liang X."/>
            <person name="Fu R."/>
            <person name="Li Q."/>
            <person name="Zhang J."/>
            <person name="Yu X."/>
            <person name="Xie Z."/>
            <person name="Ding L."/>
            <person name="Guan P."/>
            <person name="Tang J."/>
            <person name="Liang Y."/>
            <person name="Wang S."/>
            <person name="Deng Q."/>
            <person name="Li S."/>
            <person name="Zhu J."/>
            <person name="Wang L."/>
            <person name="Liu H."/>
            <person name="Li P."/>
        </authorList>
    </citation>
    <scope>NUCLEOTIDE SEQUENCE [LARGE SCALE GENOMIC DNA]</scope>
    <source>
        <strain evidence="2">AG-1 IA</strain>
    </source>
</reference>
<organism evidence="1 2">
    <name type="scientific">Thanatephorus cucumeris (strain AG1-IA)</name>
    <name type="common">Rice sheath blight fungus</name>
    <name type="synonym">Rhizoctonia solani</name>
    <dbReference type="NCBI Taxonomy" id="983506"/>
    <lineage>
        <taxon>Eukaryota</taxon>
        <taxon>Fungi</taxon>
        <taxon>Dikarya</taxon>
        <taxon>Basidiomycota</taxon>
        <taxon>Agaricomycotina</taxon>
        <taxon>Agaricomycetes</taxon>
        <taxon>Cantharellales</taxon>
        <taxon>Ceratobasidiaceae</taxon>
        <taxon>Rhizoctonia</taxon>
        <taxon>Rhizoctonia solani AG-1</taxon>
    </lineage>
</organism>
<evidence type="ECO:0000313" key="1">
    <source>
        <dbReference type="EMBL" id="ELU39978.1"/>
    </source>
</evidence>
<protein>
    <submittedName>
        <fullName evidence="1">Uncharacterized protein</fullName>
    </submittedName>
</protein>
<dbReference type="EMBL" id="AFRT01001553">
    <property type="protein sequence ID" value="ELU39978.1"/>
    <property type="molecule type" value="Genomic_DNA"/>
</dbReference>
<gene>
    <name evidence="1" type="ORF">AG1IA_05990</name>
</gene>
<evidence type="ECO:0000313" key="2">
    <source>
        <dbReference type="Proteomes" id="UP000011668"/>
    </source>
</evidence>
<comment type="caution">
    <text evidence="1">The sequence shown here is derived from an EMBL/GenBank/DDBJ whole genome shotgun (WGS) entry which is preliminary data.</text>
</comment>
<sequence>MCMGESEAPTGFLIIDCPNKDYIPILFTTAPDRVF</sequence>
<dbReference type="HOGENOM" id="CLU_3368773_0_0_1"/>
<proteinExistence type="predicted"/>